<gene>
    <name evidence="4" type="ORF">EPUS_07800</name>
</gene>
<dbReference type="InterPro" id="IPR017968">
    <property type="entry name" value="Acylphosphatase_CS"/>
</dbReference>
<dbReference type="eggNOG" id="ENOG502SCRS">
    <property type="taxonomic scope" value="Eukaryota"/>
</dbReference>
<dbReference type="Proteomes" id="UP000019373">
    <property type="component" value="Unassembled WGS sequence"/>
</dbReference>
<proteinExistence type="inferred from homology"/>
<dbReference type="OrthoDB" id="7961613at2759"/>
<dbReference type="GeneID" id="19242680"/>
<dbReference type="HOGENOM" id="CLU_141932_4_1_1"/>
<dbReference type="PANTHER" id="PTHR47268:SF4">
    <property type="entry name" value="ACYLPHOSPHATASE"/>
    <property type="match status" value="1"/>
</dbReference>
<evidence type="ECO:0000256" key="1">
    <source>
        <dbReference type="PROSITE-ProRule" id="PRU00520"/>
    </source>
</evidence>
<dbReference type="RefSeq" id="XP_007787544.1">
    <property type="nucleotide sequence ID" value="XM_007789354.1"/>
</dbReference>
<evidence type="ECO:0000313" key="5">
    <source>
        <dbReference type="Proteomes" id="UP000019373"/>
    </source>
</evidence>
<evidence type="ECO:0000256" key="2">
    <source>
        <dbReference type="RuleBase" id="RU004168"/>
    </source>
</evidence>
<dbReference type="SUPFAM" id="SSF54975">
    <property type="entry name" value="Acylphosphatase/BLUF domain-like"/>
    <property type="match status" value="1"/>
</dbReference>
<reference evidence="5" key="1">
    <citation type="journal article" date="2014" name="BMC Genomics">
        <title>Genome characteristics reveal the impact of lichenization on lichen-forming fungus Endocarpon pusillum Hedwig (Verrucariales, Ascomycota).</title>
        <authorList>
            <person name="Wang Y.-Y."/>
            <person name="Liu B."/>
            <person name="Zhang X.-Y."/>
            <person name="Zhou Q.-M."/>
            <person name="Zhang T."/>
            <person name="Li H."/>
            <person name="Yu Y.-F."/>
            <person name="Zhang X.-L."/>
            <person name="Hao X.-Y."/>
            <person name="Wang M."/>
            <person name="Wang L."/>
            <person name="Wei J.-C."/>
        </authorList>
    </citation>
    <scope>NUCLEOTIDE SEQUENCE [LARGE SCALE GENOMIC DNA]</scope>
    <source>
        <strain evidence="5">Z07020 / HMAS-L-300199</strain>
    </source>
</reference>
<dbReference type="AlphaFoldDB" id="U1GSY8"/>
<feature type="active site" evidence="1">
    <location>
        <position position="25"/>
    </location>
</feature>
<comment type="catalytic activity">
    <reaction evidence="1">
        <text>an acyl phosphate + H2O = a carboxylate + phosphate + H(+)</text>
        <dbReference type="Rhea" id="RHEA:14965"/>
        <dbReference type="ChEBI" id="CHEBI:15377"/>
        <dbReference type="ChEBI" id="CHEBI:15378"/>
        <dbReference type="ChEBI" id="CHEBI:29067"/>
        <dbReference type="ChEBI" id="CHEBI:43474"/>
        <dbReference type="ChEBI" id="CHEBI:59918"/>
        <dbReference type="EC" id="3.6.1.7"/>
    </reaction>
</comment>
<dbReference type="GO" id="GO:0003998">
    <property type="term" value="F:acylphosphatase activity"/>
    <property type="evidence" value="ECO:0007669"/>
    <property type="project" value="UniProtKB-EC"/>
</dbReference>
<evidence type="ECO:0000259" key="3">
    <source>
        <dbReference type="PROSITE" id="PS51160"/>
    </source>
</evidence>
<sequence length="77" mass="8514">MTDRLSRAFTQEKAQSYGITGFVKNTSDGKVEGEAQGNEDALQKFLKDINEGPKNAHVVKVEKSTIDTKDGESSFQY</sequence>
<dbReference type="EMBL" id="KE720819">
    <property type="protein sequence ID" value="ERF75111.1"/>
    <property type="molecule type" value="Genomic_DNA"/>
</dbReference>
<evidence type="ECO:0000313" key="4">
    <source>
        <dbReference type="EMBL" id="ERF75111.1"/>
    </source>
</evidence>
<feature type="active site" evidence="1">
    <location>
        <position position="7"/>
    </location>
</feature>
<dbReference type="OMA" id="CRNTAND"/>
<dbReference type="PANTHER" id="PTHR47268">
    <property type="entry name" value="ACYLPHOSPHATASE"/>
    <property type="match status" value="1"/>
</dbReference>
<dbReference type="PROSITE" id="PS00151">
    <property type="entry name" value="ACYLPHOSPHATASE_2"/>
    <property type="match status" value="1"/>
</dbReference>
<dbReference type="Pfam" id="PF00708">
    <property type="entry name" value="Acylphosphatase"/>
    <property type="match status" value="1"/>
</dbReference>
<feature type="domain" description="Acylphosphatase-like" evidence="3">
    <location>
        <begin position="1"/>
        <end position="77"/>
    </location>
</feature>
<accession>U1GSY8</accession>
<comment type="similarity">
    <text evidence="2">Belongs to the acylphosphatase family.</text>
</comment>
<dbReference type="PROSITE" id="PS51160">
    <property type="entry name" value="ACYLPHOSPHATASE_3"/>
    <property type="match status" value="1"/>
</dbReference>
<dbReference type="InterPro" id="IPR001792">
    <property type="entry name" value="Acylphosphatase-like_dom"/>
</dbReference>
<dbReference type="InterPro" id="IPR036046">
    <property type="entry name" value="Acylphosphatase-like_dom_sf"/>
</dbReference>
<keyword evidence="5" id="KW-1185">Reference proteome</keyword>
<dbReference type="EC" id="3.6.1.7" evidence="1"/>
<dbReference type="InterPro" id="IPR020456">
    <property type="entry name" value="Acylphosphatase"/>
</dbReference>
<name>U1GSY8_ENDPU</name>
<keyword evidence="1" id="KW-0378">Hydrolase</keyword>
<protein>
    <recommendedName>
        <fullName evidence="1">acylphosphatase</fullName>
        <ecNumber evidence="1">3.6.1.7</ecNumber>
    </recommendedName>
</protein>
<dbReference type="Gene3D" id="3.30.70.100">
    <property type="match status" value="1"/>
</dbReference>
<organism evidence="4 5">
    <name type="scientific">Endocarpon pusillum (strain Z07020 / HMAS-L-300199)</name>
    <name type="common">Lichen-forming fungus</name>
    <dbReference type="NCBI Taxonomy" id="1263415"/>
    <lineage>
        <taxon>Eukaryota</taxon>
        <taxon>Fungi</taxon>
        <taxon>Dikarya</taxon>
        <taxon>Ascomycota</taxon>
        <taxon>Pezizomycotina</taxon>
        <taxon>Eurotiomycetes</taxon>
        <taxon>Chaetothyriomycetidae</taxon>
        <taxon>Verrucariales</taxon>
        <taxon>Verrucariaceae</taxon>
        <taxon>Endocarpon</taxon>
    </lineage>
</organism>